<feature type="non-terminal residue" evidence="6">
    <location>
        <position position="77"/>
    </location>
</feature>
<evidence type="ECO:0000259" key="5">
    <source>
        <dbReference type="PROSITE" id="PS50102"/>
    </source>
</evidence>
<protein>
    <recommendedName>
        <fullName evidence="5">RRM domain-containing protein</fullName>
    </recommendedName>
</protein>
<evidence type="ECO:0000313" key="6">
    <source>
        <dbReference type="EMBL" id="EDQ92075.1"/>
    </source>
</evidence>
<name>A9USC1_MONBE</name>
<keyword evidence="2 4" id="KW-0694">RNA-binding</keyword>
<organism evidence="6 7">
    <name type="scientific">Monosiga brevicollis</name>
    <name type="common">Choanoflagellate</name>
    <dbReference type="NCBI Taxonomy" id="81824"/>
    <lineage>
        <taxon>Eukaryota</taxon>
        <taxon>Choanoflagellata</taxon>
        <taxon>Craspedida</taxon>
        <taxon>Salpingoecidae</taxon>
        <taxon>Monosiga</taxon>
    </lineage>
</organism>
<accession>A9USC1</accession>
<dbReference type="EMBL" id="CH991544">
    <property type="protein sequence ID" value="EDQ92075.1"/>
    <property type="molecule type" value="Genomic_DNA"/>
</dbReference>
<feature type="domain" description="RRM" evidence="5">
    <location>
        <begin position="4"/>
        <end position="77"/>
    </location>
</feature>
<dbReference type="InterPro" id="IPR000504">
    <property type="entry name" value="RRM_dom"/>
</dbReference>
<dbReference type="InParanoid" id="A9USC1"/>
<dbReference type="KEGG" id="mbr:MONBRDRAFT_3397"/>
<evidence type="ECO:0000313" key="7">
    <source>
        <dbReference type="Proteomes" id="UP000001357"/>
    </source>
</evidence>
<dbReference type="STRING" id="81824.A9USC1"/>
<dbReference type="eggNOG" id="KOG4208">
    <property type="taxonomic scope" value="Eukaryota"/>
</dbReference>
<keyword evidence="7" id="KW-1185">Reference proteome</keyword>
<dbReference type="RefSeq" id="XP_001743361.1">
    <property type="nucleotide sequence ID" value="XM_001743309.1"/>
</dbReference>
<dbReference type="SUPFAM" id="SSF54928">
    <property type="entry name" value="RNA-binding domain, RBD"/>
    <property type="match status" value="1"/>
</dbReference>
<dbReference type="InterPro" id="IPR035979">
    <property type="entry name" value="RBD_domain_sf"/>
</dbReference>
<evidence type="ECO:0000256" key="4">
    <source>
        <dbReference type="PROSITE-ProRule" id="PRU00176"/>
    </source>
</evidence>
<dbReference type="PANTHER" id="PTHR46754">
    <property type="entry name" value="MKI67 FHA DOMAIN-INTERACTING NUCLEOLAR PHOSPHOPROTEIN"/>
    <property type="match status" value="1"/>
</dbReference>
<dbReference type="Pfam" id="PF00076">
    <property type="entry name" value="RRM_1"/>
    <property type="match status" value="1"/>
</dbReference>
<dbReference type="InterPro" id="IPR012677">
    <property type="entry name" value="Nucleotide-bd_a/b_plait_sf"/>
</dbReference>
<dbReference type="GeneID" id="5888603"/>
<dbReference type="PROSITE" id="PS50102">
    <property type="entry name" value="RRM"/>
    <property type="match status" value="1"/>
</dbReference>
<dbReference type="CDD" id="cd12307">
    <property type="entry name" value="RRM_NIFK_like"/>
    <property type="match status" value="1"/>
</dbReference>
<feature type="non-terminal residue" evidence="6">
    <location>
        <position position="1"/>
    </location>
</feature>
<reference evidence="6 7" key="1">
    <citation type="journal article" date="2008" name="Nature">
        <title>The genome of the choanoflagellate Monosiga brevicollis and the origin of metazoans.</title>
        <authorList>
            <consortium name="JGI Sequencing"/>
            <person name="King N."/>
            <person name="Westbrook M.J."/>
            <person name="Young S.L."/>
            <person name="Kuo A."/>
            <person name="Abedin M."/>
            <person name="Chapman J."/>
            <person name="Fairclough S."/>
            <person name="Hellsten U."/>
            <person name="Isogai Y."/>
            <person name="Letunic I."/>
            <person name="Marr M."/>
            <person name="Pincus D."/>
            <person name="Putnam N."/>
            <person name="Rokas A."/>
            <person name="Wright K.J."/>
            <person name="Zuzow R."/>
            <person name="Dirks W."/>
            <person name="Good M."/>
            <person name="Goodstein D."/>
            <person name="Lemons D."/>
            <person name="Li W."/>
            <person name="Lyons J.B."/>
            <person name="Morris A."/>
            <person name="Nichols S."/>
            <person name="Richter D.J."/>
            <person name="Salamov A."/>
            <person name="Bork P."/>
            <person name="Lim W.A."/>
            <person name="Manning G."/>
            <person name="Miller W.T."/>
            <person name="McGinnis W."/>
            <person name="Shapiro H."/>
            <person name="Tjian R."/>
            <person name="Grigoriev I.V."/>
            <person name="Rokhsar D."/>
        </authorList>
    </citation>
    <scope>NUCLEOTIDE SEQUENCE [LARGE SCALE GENOMIC DNA]</scope>
    <source>
        <strain evidence="7">MX1 / ATCC 50154</strain>
    </source>
</reference>
<dbReference type="GO" id="GO:0003723">
    <property type="term" value="F:RNA binding"/>
    <property type="evidence" value="ECO:0007669"/>
    <property type="project" value="UniProtKB-UniRule"/>
</dbReference>
<dbReference type="Gene3D" id="3.30.70.330">
    <property type="match status" value="1"/>
</dbReference>
<dbReference type="Proteomes" id="UP000001357">
    <property type="component" value="Unassembled WGS sequence"/>
</dbReference>
<dbReference type="SMART" id="SM00360">
    <property type="entry name" value="RRM"/>
    <property type="match status" value="1"/>
</dbReference>
<proteinExistence type="predicted"/>
<keyword evidence="3" id="KW-0539">Nucleus</keyword>
<evidence type="ECO:0000256" key="3">
    <source>
        <dbReference type="ARBA" id="ARBA00023242"/>
    </source>
</evidence>
<evidence type="ECO:0000256" key="1">
    <source>
        <dbReference type="ARBA" id="ARBA00004604"/>
    </source>
</evidence>
<evidence type="ECO:0000256" key="2">
    <source>
        <dbReference type="ARBA" id="ARBA00022884"/>
    </source>
</evidence>
<sequence>EKRGVVYIGHIPFGFYEQQMRSYFAQFGSVTRVRVSRSPKTGRPRGYAFVEFLEPEVAEIVAETMNNYLLFDRLLVC</sequence>
<dbReference type="AlphaFoldDB" id="A9USC1"/>
<gene>
    <name evidence="6" type="ORF">MONBRDRAFT_3397</name>
</gene>
<dbReference type="GO" id="GO:0005730">
    <property type="term" value="C:nucleolus"/>
    <property type="evidence" value="ECO:0007669"/>
    <property type="project" value="UniProtKB-SubCell"/>
</dbReference>
<comment type="subcellular location">
    <subcellularLocation>
        <location evidence="1">Nucleus</location>
        <location evidence="1">Nucleolus</location>
    </subcellularLocation>
</comment>